<dbReference type="AlphaFoldDB" id="A0A9P8TUD6"/>
<feature type="region of interest" description="Disordered" evidence="1">
    <location>
        <begin position="1"/>
        <end position="25"/>
    </location>
</feature>
<dbReference type="Gene3D" id="2.40.160.20">
    <property type="match status" value="1"/>
</dbReference>
<reference evidence="2" key="1">
    <citation type="submission" date="2021-08" db="EMBL/GenBank/DDBJ databases">
        <title>Chromosome-Level Trichoderma cornu-damae using Hi-C Data.</title>
        <authorList>
            <person name="Kim C.S."/>
        </authorList>
    </citation>
    <scope>NUCLEOTIDE SEQUENCE</scope>
    <source>
        <strain evidence="2">KA19-0412C</strain>
    </source>
</reference>
<dbReference type="PANTHER" id="PTHR37315:SF1">
    <property type="entry name" value="UPF0311 PROTEIN BLR7842"/>
    <property type="match status" value="1"/>
</dbReference>
<accession>A0A9P8TUD6</accession>
<feature type="compositionally biased region" description="Low complexity" evidence="1">
    <location>
        <begin position="15"/>
        <end position="25"/>
    </location>
</feature>
<evidence type="ECO:0000256" key="1">
    <source>
        <dbReference type="SAM" id="MobiDB-lite"/>
    </source>
</evidence>
<proteinExistence type="predicted"/>
<protein>
    <submittedName>
        <fullName evidence="2">Outer membrane</fullName>
    </submittedName>
</protein>
<dbReference type="OrthoDB" id="3549121at2759"/>
<evidence type="ECO:0000313" key="2">
    <source>
        <dbReference type="EMBL" id="KAH6605243.1"/>
    </source>
</evidence>
<dbReference type="InterPro" id="IPR020915">
    <property type="entry name" value="UPF0311"/>
</dbReference>
<comment type="caution">
    <text evidence="2">The sequence shown here is derived from an EMBL/GenBank/DDBJ whole genome shotgun (WGS) entry which is preliminary data.</text>
</comment>
<feature type="compositionally biased region" description="Low complexity" evidence="1">
    <location>
        <begin position="74"/>
        <end position="106"/>
    </location>
</feature>
<dbReference type="Proteomes" id="UP000827724">
    <property type="component" value="Unassembled WGS sequence"/>
</dbReference>
<gene>
    <name evidence="2" type="ORF">Trco_006950</name>
</gene>
<name>A0A9P8TUD6_9HYPO</name>
<feature type="non-terminal residue" evidence="2">
    <location>
        <position position="1"/>
    </location>
</feature>
<keyword evidence="3" id="KW-1185">Reference proteome</keyword>
<dbReference type="Pfam" id="PF11578">
    <property type="entry name" value="DUF3237"/>
    <property type="match status" value="1"/>
</dbReference>
<feature type="region of interest" description="Disordered" evidence="1">
    <location>
        <begin position="74"/>
        <end position="131"/>
    </location>
</feature>
<dbReference type="PANTHER" id="PTHR37315">
    <property type="entry name" value="UPF0311 PROTEIN BLR7842"/>
    <property type="match status" value="1"/>
</dbReference>
<organism evidence="2 3">
    <name type="scientific">Trichoderma cornu-damae</name>
    <dbReference type="NCBI Taxonomy" id="654480"/>
    <lineage>
        <taxon>Eukaryota</taxon>
        <taxon>Fungi</taxon>
        <taxon>Dikarya</taxon>
        <taxon>Ascomycota</taxon>
        <taxon>Pezizomycotina</taxon>
        <taxon>Sordariomycetes</taxon>
        <taxon>Hypocreomycetidae</taxon>
        <taxon>Hypocreales</taxon>
        <taxon>Hypocreaceae</taxon>
        <taxon>Trichoderma</taxon>
    </lineage>
</organism>
<dbReference type="EMBL" id="JAIWOZ010000005">
    <property type="protein sequence ID" value="KAH6605243.1"/>
    <property type="molecule type" value="Genomic_DNA"/>
</dbReference>
<feature type="compositionally biased region" description="Polar residues" evidence="1">
    <location>
        <begin position="1"/>
        <end position="10"/>
    </location>
</feature>
<evidence type="ECO:0000313" key="3">
    <source>
        <dbReference type="Proteomes" id="UP000827724"/>
    </source>
</evidence>
<sequence>SPDGITSLSRVESMATDTDTLSLPTTTAPTEVAADVWDTSVTANFHFAAKMDRPSNSATAMTTTATMTTTTATMTTTTTTTTATATTTGSPQHQTQQPQQQQEQGGDATVTGKYVAQTSPDGCDRPLKRRPSSDCWLTSNLLSSYRSVEESCKRSLEHFPCPSVSFAMPALEFDFRIAVALNPEPSRIENRVQKEITTIKGGRWSGSFGNGRVMAGGYDLGQARGFRPIRIVEGAFVLQTTDQPPAMLEMRTRGSLSGPCDVLDTLLSARESKENIDPRQYGFRTFATVKTADKRYAEFVNCGLWVASGVWRGEELIIE</sequence>